<feature type="active site" evidence="4">
    <location>
        <position position="13"/>
    </location>
</feature>
<dbReference type="RefSeq" id="WP_073120717.1">
    <property type="nucleotide sequence ID" value="NZ_BMEN01000003.1"/>
</dbReference>
<evidence type="ECO:0000313" key="7">
    <source>
        <dbReference type="Proteomes" id="UP000184109"/>
    </source>
</evidence>
<protein>
    <recommendedName>
        <fullName evidence="4">Peptide methionine sulfoxide reductase MsrA</fullName>
        <shortName evidence="4">Protein-methionine-S-oxide reductase</shortName>
        <ecNumber evidence="4">1.8.4.11</ecNumber>
    </recommendedName>
    <alternativeName>
        <fullName evidence="4">Peptide-methionine (S)-S-oxide reductase</fullName>
        <shortName evidence="4">Peptide Met(O) reductase</shortName>
    </alternativeName>
</protein>
<sequence>MANIEQATLGAGCFWCVESFFNEVKGVIKAISGYSGGSVPGTPTYKEVCSGLTGHAEVVRVEFDADIISYEDILYLFFTAHNPTTLNRQGADVGTQYRSVIFYHHEEQKIIAEKVTKEVQQYFEDPIVTEISPLINYFDAEDYHQNYYKQNPNEGYCAMVIGPKLNKLRKLHADKLKDF</sequence>
<evidence type="ECO:0000256" key="1">
    <source>
        <dbReference type="ARBA" id="ARBA00023002"/>
    </source>
</evidence>
<gene>
    <name evidence="4" type="primary">msrA</name>
    <name evidence="6" type="ORF">SAMN05444281_1831</name>
</gene>
<dbReference type="InterPro" id="IPR002569">
    <property type="entry name" value="Met_Sox_Rdtase_MsrA_dom"/>
</dbReference>
<dbReference type="Pfam" id="PF01625">
    <property type="entry name" value="PMSR"/>
    <property type="match status" value="1"/>
</dbReference>
<dbReference type="Proteomes" id="UP000184109">
    <property type="component" value="Unassembled WGS sequence"/>
</dbReference>
<comment type="catalytic activity">
    <reaction evidence="3 4">
        <text>[thioredoxin]-disulfide + L-methionine + H2O = L-methionine (S)-S-oxide + [thioredoxin]-dithiol</text>
        <dbReference type="Rhea" id="RHEA:19993"/>
        <dbReference type="Rhea" id="RHEA-COMP:10698"/>
        <dbReference type="Rhea" id="RHEA-COMP:10700"/>
        <dbReference type="ChEBI" id="CHEBI:15377"/>
        <dbReference type="ChEBI" id="CHEBI:29950"/>
        <dbReference type="ChEBI" id="CHEBI:50058"/>
        <dbReference type="ChEBI" id="CHEBI:57844"/>
        <dbReference type="ChEBI" id="CHEBI:58772"/>
        <dbReference type="EC" id="1.8.4.11"/>
    </reaction>
</comment>
<dbReference type="NCBIfam" id="TIGR00401">
    <property type="entry name" value="msrA"/>
    <property type="match status" value="1"/>
</dbReference>
<dbReference type="EMBL" id="FQXQ01000003">
    <property type="protein sequence ID" value="SHH75084.1"/>
    <property type="molecule type" value="Genomic_DNA"/>
</dbReference>
<evidence type="ECO:0000256" key="4">
    <source>
        <dbReference type="HAMAP-Rule" id="MF_01401"/>
    </source>
</evidence>
<evidence type="ECO:0000313" key="6">
    <source>
        <dbReference type="EMBL" id="SHH75084.1"/>
    </source>
</evidence>
<comment type="catalytic activity">
    <reaction evidence="2 4">
        <text>L-methionyl-[protein] + [thioredoxin]-disulfide + H2O = L-methionyl-(S)-S-oxide-[protein] + [thioredoxin]-dithiol</text>
        <dbReference type="Rhea" id="RHEA:14217"/>
        <dbReference type="Rhea" id="RHEA-COMP:10698"/>
        <dbReference type="Rhea" id="RHEA-COMP:10700"/>
        <dbReference type="Rhea" id="RHEA-COMP:12313"/>
        <dbReference type="Rhea" id="RHEA-COMP:12315"/>
        <dbReference type="ChEBI" id="CHEBI:15377"/>
        <dbReference type="ChEBI" id="CHEBI:16044"/>
        <dbReference type="ChEBI" id="CHEBI:29950"/>
        <dbReference type="ChEBI" id="CHEBI:44120"/>
        <dbReference type="ChEBI" id="CHEBI:50058"/>
        <dbReference type="EC" id="1.8.4.11"/>
    </reaction>
</comment>
<dbReference type="AlphaFoldDB" id="A0A1M5VJ40"/>
<dbReference type="GO" id="GO:0008113">
    <property type="term" value="F:peptide-methionine (S)-S-oxide reductase activity"/>
    <property type="evidence" value="ECO:0007669"/>
    <property type="project" value="UniProtKB-UniRule"/>
</dbReference>
<dbReference type="PANTHER" id="PTHR43774:SF1">
    <property type="entry name" value="PEPTIDE METHIONINE SULFOXIDE REDUCTASE MSRA 2"/>
    <property type="match status" value="1"/>
</dbReference>
<keyword evidence="1 4" id="KW-0560">Oxidoreductase</keyword>
<dbReference type="HAMAP" id="MF_01401">
    <property type="entry name" value="MsrA"/>
    <property type="match status" value="1"/>
</dbReference>
<dbReference type="OrthoDB" id="4174719at2"/>
<feature type="domain" description="Peptide methionine sulphoxide reductase MsrA" evidence="5">
    <location>
        <begin position="6"/>
        <end position="157"/>
    </location>
</feature>
<comment type="similarity">
    <text evidence="4">Belongs to the MsrA Met sulfoxide reductase family.</text>
</comment>
<dbReference type="Gene3D" id="3.30.1060.10">
    <property type="entry name" value="Peptide methionine sulphoxide reductase MsrA"/>
    <property type="match status" value="1"/>
</dbReference>
<organism evidence="6 7">
    <name type="scientific">Wenyingzhuangia marina</name>
    <dbReference type="NCBI Taxonomy" id="1195760"/>
    <lineage>
        <taxon>Bacteria</taxon>
        <taxon>Pseudomonadati</taxon>
        <taxon>Bacteroidota</taxon>
        <taxon>Flavobacteriia</taxon>
        <taxon>Flavobacteriales</taxon>
        <taxon>Flavobacteriaceae</taxon>
        <taxon>Wenyingzhuangia</taxon>
    </lineage>
</organism>
<evidence type="ECO:0000259" key="5">
    <source>
        <dbReference type="Pfam" id="PF01625"/>
    </source>
</evidence>
<evidence type="ECO:0000256" key="3">
    <source>
        <dbReference type="ARBA" id="ARBA00048782"/>
    </source>
</evidence>
<keyword evidence="7" id="KW-1185">Reference proteome</keyword>
<name>A0A1M5VJ40_9FLAO</name>
<reference evidence="7" key="1">
    <citation type="submission" date="2016-11" db="EMBL/GenBank/DDBJ databases">
        <authorList>
            <person name="Varghese N."/>
            <person name="Submissions S."/>
        </authorList>
    </citation>
    <scope>NUCLEOTIDE SEQUENCE [LARGE SCALE GENOMIC DNA]</scope>
    <source>
        <strain evidence="7">DSM 100572</strain>
    </source>
</reference>
<evidence type="ECO:0000256" key="2">
    <source>
        <dbReference type="ARBA" id="ARBA00047806"/>
    </source>
</evidence>
<dbReference type="EC" id="1.8.4.11" evidence="4"/>
<dbReference type="SUPFAM" id="SSF55068">
    <property type="entry name" value="Peptide methionine sulfoxide reductase"/>
    <property type="match status" value="1"/>
</dbReference>
<dbReference type="GO" id="GO:0033744">
    <property type="term" value="F:L-methionine:thioredoxin-disulfide S-oxidoreductase activity"/>
    <property type="evidence" value="ECO:0007669"/>
    <property type="project" value="RHEA"/>
</dbReference>
<comment type="function">
    <text evidence="4">Has an important function as a repair enzyme for proteins that have been inactivated by oxidation. Catalyzes the reversible oxidation-reduction of methionine sulfoxide in proteins to methionine.</text>
</comment>
<dbReference type="InterPro" id="IPR036509">
    <property type="entry name" value="Met_Sox_Rdtase_MsrA_sf"/>
</dbReference>
<dbReference type="PANTHER" id="PTHR43774">
    <property type="entry name" value="PEPTIDE METHIONINE SULFOXIDE REDUCTASE"/>
    <property type="match status" value="1"/>
</dbReference>
<dbReference type="STRING" id="1195760.SAMN05444281_1831"/>
<accession>A0A1M5VJ40</accession>
<proteinExistence type="inferred from homology"/>